<dbReference type="Gene3D" id="3.90.470.10">
    <property type="entry name" value="Ribosomal protein L22/L17"/>
    <property type="match status" value="1"/>
</dbReference>
<keyword evidence="4 7" id="KW-0689">Ribosomal protein</keyword>
<reference evidence="12 13" key="1">
    <citation type="journal article" date="2011" name="J. Bacteriol.">
        <title>Genome sequence of Chthoniobacter flavus Ellin428, an aerobic heterotrophic soil bacterium.</title>
        <authorList>
            <person name="Kant R."/>
            <person name="van Passel M.W."/>
            <person name="Palva A."/>
            <person name="Lucas S."/>
            <person name="Lapidus A."/>
            <person name="Glavina Del Rio T."/>
            <person name="Dalin E."/>
            <person name="Tice H."/>
            <person name="Bruce D."/>
            <person name="Goodwin L."/>
            <person name="Pitluck S."/>
            <person name="Larimer F.W."/>
            <person name="Land M.L."/>
            <person name="Hauser L."/>
            <person name="Sangwan P."/>
            <person name="de Vos W.M."/>
            <person name="Janssen P.H."/>
            <person name="Smidt H."/>
        </authorList>
    </citation>
    <scope>NUCLEOTIDE SEQUENCE [LARGE SCALE GENOMIC DNA]</scope>
    <source>
        <strain evidence="12 13">Ellin428</strain>
    </source>
</reference>
<evidence type="ECO:0000256" key="6">
    <source>
        <dbReference type="ARBA" id="ARBA00035207"/>
    </source>
</evidence>
<dbReference type="EMBL" id="ABVL01000001">
    <property type="protein sequence ID" value="EDY22367.1"/>
    <property type="molecule type" value="Genomic_DNA"/>
</dbReference>
<comment type="function">
    <text evidence="7">The globular domain of the protein is located near the polypeptide exit tunnel on the outside of the subunit, while an extended beta-hairpin is found that lines the wall of the exit tunnel in the center of the 70S ribosome.</text>
</comment>
<comment type="subunit">
    <text evidence="7 9">Part of the 50S ribosomal subunit.</text>
</comment>
<dbReference type="GO" id="GO:0019843">
    <property type="term" value="F:rRNA binding"/>
    <property type="evidence" value="ECO:0007669"/>
    <property type="project" value="UniProtKB-UniRule"/>
</dbReference>
<dbReference type="GO" id="GO:0003735">
    <property type="term" value="F:structural constituent of ribosome"/>
    <property type="evidence" value="ECO:0007669"/>
    <property type="project" value="InterPro"/>
</dbReference>
<feature type="region of interest" description="Disordered" evidence="11">
    <location>
        <begin position="81"/>
        <end position="100"/>
    </location>
</feature>
<dbReference type="GO" id="GO:0022625">
    <property type="term" value="C:cytosolic large ribosomal subunit"/>
    <property type="evidence" value="ECO:0007669"/>
    <property type="project" value="TreeGrafter"/>
</dbReference>
<feature type="region of interest" description="Disordered" evidence="11">
    <location>
        <begin position="109"/>
        <end position="161"/>
    </location>
</feature>
<evidence type="ECO:0000256" key="2">
    <source>
        <dbReference type="ARBA" id="ARBA00022730"/>
    </source>
</evidence>
<dbReference type="NCBIfam" id="TIGR01044">
    <property type="entry name" value="rplV_bact"/>
    <property type="match status" value="1"/>
</dbReference>
<accession>B4CUX9</accession>
<dbReference type="HAMAP" id="MF_01331_B">
    <property type="entry name" value="Ribosomal_uL22_B"/>
    <property type="match status" value="1"/>
</dbReference>
<comment type="caution">
    <text evidence="12">The sequence shown here is derived from an EMBL/GenBank/DDBJ whole genome shotgun (WGS) entry which is preliminary data.</text>
</comment>
<evidence type="ECO:0000256" key="8">
    <source>
        <dbReference type="RuleBase" id="RU004005"/>
    </source>
</evidence>
<evidence type="ECO:0000256" key="3">
    <source>
        <dbReference type="ARBA" id="ARBA00022884"/>
    </source>
</evidence>
<gene>
    <name evidence="7" type="primary">rplV</name>
    <name evidence="12" type="ORF">CfE428DRAFT_0492</name>
</gene>
<dbReference type="SUPFAM" id="SSF54843">
    <property type="entry name" value="Ribosomal protein L22"/>
    <property type="match status" value="1"/>
</dbReference>
<name>B4CUX9_9BACT</name>
<evidence type="ECO:0000256" key="1">
    <source>
        <dbReference type="ARBA" id="ARBA00009451"/>
    </source>
</evidence>
<proteinExistence type="inferred from homology"/>
<keyword evidence="5 7" id="KW-0687">Ribonucleoprotein</keyword>
<dbReference type="PANTHER" id="PTHR13501:SF8">
    <property type="entry name" value="LARGE RIBOSOMAL SUBUNIT PROTEIN UL22M"/>
    <property type="match status" value="1"/>
</dbReference>
<keyword evidence="2 7" id="KW-0699">rRNA-binding</keyword>
<evidence type="ECO:0000256" key="4">
    <source>
        <dbReference type="ARBA" id="ARBA00022980"/>
    </source>
</evidence>
<feature type="compositionally biased region" description="Low complexity" evidence="11">
    <location>
        <begin position="138"/>
        <end position="154"/>
    </location>
</feature>
<dbReference type="AlphaFoldDB" id="B4CUX9"/>
<evidence type="ECO:0000256" key="10">
    <source>
        <dbReference type="RuleBase" id="RU004008"/>
    </source>
</evidence>
<evidence type="ECO:0000256" key="11">
    <source>
        <dbReference type="SAM" id="MobiDB-lite"/>
    </source>
</evidence>
<dbReference type="Proteomes" id="UP000005824">
    <property type="component" value="Unassembled WGS sequence"/>
</dbReference>
<dbReference type="CDD" id="cd00336">
    <property type="entry name" value="Ribosomal_L22"/>
    <property type="match status" value="1"/>
</dbReference>
<dbReference type="InterPro" id="IPR036394">
    <property type="entry name" value="Ribosomal_uL22_sf"/>
</dbReference>
<dbReference type="PANTHER" id="PTHR13501">
    <property type="entry name" value="CHLOROPLAST 50S RIBOSOMAL PROTEIN L22-RELATED"/>
    <property type="match status" value="1"/>
</dbReference>
<evidence type="ECO:0000256" key="9">
    <source>
        <dbReference type="RuleBase" id="RU004006"/>
    </source>
</evidence>
<comment type="function">
    <text evidence="7 10">This protein binds specifically to 23S rRNA; its binding is stimulated by other ribosomal proteins, e.g., L4, L17, and L20. It is important during the early stages of 50S assembly. It makes multiple contacts with different domains of the 23S rRNA in the assembled 50S subunit and ribosome.</text>
</comment>
<comment type="similarity">
    <text evidence="1 7 8">Belongs to the universal ribosomal protein uL22 family.</text>
</comment>
<evidence type="ECO:0000256" key="7">
    <source>
        <dbReference type="HAMAP-Rule" id="MF_01331"/>
    </source>
</evidence>
<dbReference type="InParanoid" id="B4CUX9"/>
<evidence type="ECO:0000313" key="13">
    <source>
        <dbReference type="Proteomes" id="UP000005824"/>
    </source>
</evidence>
<dbReference type="RefSeq" id="WP_006977819.1">
    <property type="nucleotide sequence ID" value="NZ_ABVL01000001.1"/>
</dbReference>
<sequence length="161" mass="17286">MQIKSIHRGARISAFKAREVTREIQGLPVAAALDILAFTPRKAAVLISKTLKSAVANAENNNNLRAERLVVKEATVGEGPTFKRFQPKARGSAGPIRKRTSHIRIILTDEIEITPKRQPKKAANKSKASKPAAKKKAAAPVETPAPAAEAAPAPEQTTTQE</sequence>
<dbReference type="InterPro" id="IPR047867">
    <property type="entry name" value="Ribosomal_uL22_bac/org-type"/>
</dbReference>
<protein>
    <recommendedName>
        <fullName evidence="6 7">Large ribosomal subunit protein uL22</fullName>
    </recommendedName>
</protein>
<feature type="compositionally biased region" description="Basic residues" evidence="11">
    <location>
        <begin position="117"/>
        <end position="137"/>
    </location>
</feature>
<dbReference type="GO" id="GO:0006412">
    <property type="term" value="P:translation"/>
    <property type="evidence" value="ECO:0007669"/>
    <property type="project" value="UniProtKB-UniRule"/>
</dbReference>
<dbReference type="FunCoup" id="B4CUX9">
    <property type="interactions" value="560"/>
</dbReference>
<keyword evidence="3 7" id="KW-0694">RNA-binding</keyword>
<dbReference type="InterPro" id="IPR005727">
    <property type="entry name" value="Ribosomal_uL22_bac/chlpt-type"/>
</dbReference>
<dbReference type="InterPro" id="IPR001063">
    <property type="entry name" value="Ribosomal_uL22"/>
</dbReference>
<keyword evidence="13" id="KW-1185">Reference proteome</keyword>
<dbReference type="STRING" id="497964.CfE428DRAFT_0492"/>
<organism evidence="12 13">
    <name type="scientific">Chthoniobacter flavus Ellin428</name>
    <dbReference type="NCBI Taxonomy" id="497964"/>
    <lineage>
        <taxon>Bacteria</taxon>
        <taxon>Pseudomonadati</taxon>
        <taxon>Verrucomicrobiota</taxon>
        <taxon>Spartobacteria</taxon>
        <taxon>Chthoniobacterales</taxon>
        <taxon>Chthoniobacteraceae</taxon>
        <taxon>Chthoniobacter</taxon>
    </lineage>
</organism>
<evidence type="ECO:0000256" key="5">
    <source>
        <dbReference type="ARBA" id="ARBA00023274"/>
    </source>
</evidence>
<dbReference type="eggNOG" id="COG0091">
    <property type="taxonomic scope" value="Bacteria"/>
</dbReference>
<dbReference type="Pfam" id="PF00237">
    <property type="entry name" value="Ribosomal_L22"/>
    <property type="match status" value="1"/>
</dbReference>
<evidence type="ECO:0000313" key="12">
    <source>
        <dbReference type="EMBL" id="EDY22367.1"/>
    </source>
</evidence>